<feature type="region of interest" description="Disordered" evidence="1">
    <location>
        <begin position="97"/>
        <end position="197"/>
    </location>
</feature>
<gene>
    <name evidence="2" type="ORF">SDC9_193854</name>
</gene>
<organism evidence="2">
    <name type="scientific">bioreactor metagenome</name>
    <dbReference type="NCBI Taxonomy" id="1076179"/>
    <lineage>
        <taxon>unclassified sequences</taxon>
        <taxon>metagenomes</taxon>
        <taxon>ecological metagenomes</taxon>
    </lineage>
</organism>
<sequence length="197" mass="21895">MGYALRVAGFGGRSRIPPAAQYPEPRAVPAATGRNRQGDRLHRPRAARDVSAALLLPVFHHLLGPHHGRPHGKRHASGPFRPLPEARLFLLRPQQYRGNDVQAGFRPLRHQRTRPSRAGNPADLDPENRRRVRDSAHRQHPDDPDPAGGHAADGAFQLHPKPADAPHLHRQPAEDRQGQRPGAGFARRHPRGPVLRQ</sequence>
<protein>
    <submittedName>
        <fullName evidence="2">Uncharacterized protein</fullName>
    </submittedName>
</protein>
<evidence type="ECO:0000256" key="1">
    <source>
        <dbReference type="SAM" id="MobiDB-lite"/>
    </source>
</evidence>
<dbReference type="EMBL" id="VSSQ01106798">
    <property type="protein sequence ID" value="MPN46269.1"/>
    <property type="molecule type" value="Genomic_DNA"/>
</dbReference>
<name>A0A645I7A7_9ZZZZ</name>
<feature type="compositionally biased region" description="Basic and acidic residues" evidence="1">
    <location>
        <begin position="161"/>
        <end position="178"/>
    </location>
</feature>
<evidence type="ECO:0000313" key="2">
    <source>
        <dbReference type="EMBL" id="MPN46269.1"/>
    </source>
</evidence>
<reference evidence="2" key="1">
    <citation type="submission" date="2019-08" db="EMBL/GenBank/DDBJ databases">
        <authorList>
            <person name="Kucharzyk K."/>
            <person name="Murdoch R.W."/>
            <person name="Higgins S."/>
            <person name="Loffler F."/>
        </authorList>
    </citation>
    <scope>NUCLEOTIDE SEQUENCE</scope>
</reference>
<feature type="compositionally biased region" description="Basic and acidic residues" evidence="1">
    <location>
        <begin position="126"/>
        <end position="143"/>
    </location>
</feature>
<proteinExistence type="predicted"/>
<dbReference type="AlphaFoldDB" id="A0A645I7A7"/>
<feature type="compositionally biased region" description="Low complexity" evidence="1">
    <location>
        <begin position="146"/>
        <end position="155"/>
    </location>
</feature>
<comment type="caution">
    <text evidence="2">The sequence shown here is derived from an EMBL/GenBank/DDBJ whole genome shotgun (WGS) entry which is preliminary data.</text>
</comment>
<accession>A0A645I7A7</accession>
<feature type="region of interest" description="Disordered" evidence="1">
    <location>
        <begin position="14"/>
        <end position="43"/>
    </location>
</feature>